<dbReference type="GO" id="GO:0015808">
    <property type="term" value="P:L-alanine transport"/>
    <property type="evidence" value="ECO:0007669"/>
    <property type="project" value="TreeGrafter"/>
</dbReference>
<keyword evidence="7" id="KW-1185">Reference proteome</keyword>
<dbReference type="GO" id="GO:0016887">
    <property type="term" value="F:ATP hydrolysis activity"/>
    <property type="evidence" value="ECO:0007669"/>
    <property type="project" value="InterPro"/>
</dbReference>
<dbReference type="EMBL" id="FO681348">
    <property type="protein sequence ID" value="CCV65950.1"/>
    <property type="molecule type" value="Genomic_DNA"/>
</dbReference>
<dbReference type="Gene3D" id="3.40.50.300">
    <property type="entry name" value="P-loop containing nucleotide triphosphate hydrolases"/>
    <property type="match status" value="1"/>
</dbReference>
<name>U4KNS5_9MOLU</name>
<dbReference type="Pfam" id="PF00005">
    <property type="entry name" value="ABC_tran"/>
    <property type="match status" value="1"/>
</dbReference>
<dbReference type="PANTHER" id="PTHR45772">
    <property type="entry name" value="CONSERVED COMPONENT OF ABC TRANSPORTER FOR NATURAL AMINO ACIDS-RELATED"/>
    <property type="match status" value="1"/>
</dbReference>
<keyword evidence="1" id="KW-0813">Transport</keyword>
<dbReference type="InterPro" id="IPR032823">
    <property type="entry name" value="BCA_ABC_TP_C"/>
</dbReference>
<evidence type="ECO:0000256" key="1">
    <source>
        <dbReference type="ARBA" id="ARBA00022448"/>
    </source>
</evidence>
<evidence type="ECO:0000256" key="4">
    <source>
        <dbReference type="SAM" id="Coils"/>
    </source>
</evidence>
<proteinExistence type="predicted"/>
<dbReference type="STRING" id="61635.BN85309290"/>
<dbReference type="GO" id="GO:0015188">
    <property type="term" value="F:L-isoleucine transmembrane transporter activity"/>
    <property type="evidence" value="ECO:0007669"/>
    <property type="project" value="TreeGrafter"/>
</dbReference>
<dbReference type="AlphaFoldDB" id="U4KNS5"/>
<dbReference type="SMART" id="SM00382">
    <property type="entry name" value="AAA"/>
    <property type="match status" value="1"/>
</dbReference>
<sequence length="367" mass="42076">MMNLNEKILARDTRRMARLEKKIKFYELEEKDQSNKINRLKNRINQLDERATKRSSNIQSETLLRINAVKEKLQNETSLTEIEKLQKELSVFEDKETAVNDEHHLISLSHVTMKFGGLRAVDDLSFSVKKGEIFGLIGPNGAGKTTVFNCMTQFYKSTEGNIYYTDKFGDVHNLNDFKVHQIIDLGIARTFQNVELVWELSILDNLLVGAHSLFTASFFDQLFHTPKLKKEERLLREKALTILESLQLLAYKDLIPYGLPYGILKKIELARVLMTNPRLIILDEPAAGLNDQETMELAKTIKEIRQTYDVTIILVEHDMGLVMDICDRICAMSFGQRLAVGTPKEIQSNEQVQTAYLGGECRECTRN</sequence>
<dbReference type="GO" id="GO:0042941">
    <property type="term" value="P:D-alanine transmembrane transport"/>
    <property type="evidence" value="ECO:0007669"/>
    <property type="project" value="TreeGrafter"/>
</dbReference>
<dbReference type="GO" id="GO:1903806">
    <property type="term" value="P:L-isoleucine import across plasma membrane"/>
    <property type="evidence" value="ECO:0007669"/>
    <property type="project" value="TreeGrafter"/>
</dbReference>
<dbReference type="CDD" id="cd03219">
    <property type="entry name" value="ABC_Mj1267_LivG_branched"/>
    <property type="match status" value="1"/>
</dbReference>
<dbReference type="SUPFAM" id="SSF52540">
    <property type="entry name" value="P-loop containing nucleoside triphosphate hydrolases"/>
    <property type="match status" value="1"/>
</dbReference>
<dbReference type="InterPro" id="IPR027417">
    <property type="entry name" value="P-loop_NTPase"/>
</dbReference>
<evidence type="ECO:0000313" key="7">
    <source>
        <dbReference type="Proteomes" id="UP000032737"/>
    </source>
</evidence>
<evidence type="ECO:0000313" key="6">
    <source>
        <dbReference type="EMBL" id="CCV65950.1"/>
    </source>
</evidence>
<keyword evidence="2" id="KW-0547">Nucleotide-binding</keyword>
<evidence type="ECO:0000259" key="5">
    <source>
        <dbReference type="PROSITE" id="PS50893"/>
    </source>
</evidence>
<evidence type="ECO:0000256" key="3">
    <source>
        <dbReference type="ARBA" id="ARBA00022840"/>
    </source>
</evidence>
<feature type="domain" description="ABC transporter" evidence="5">
    <location>
        <begin position="106"/>
        <end position="359"/>
    </location>
</feature>
<dbReference type="KEGG" id="abra:BN85309290"/>
<accession>U4KNS5</accession>
<gene>
    <name evidence="6" type="ORF">BN85309290</name>
</gene>
<evidence type="ECO:0000256" key="2">
    <source>
        <dbReference type="ARBA" id="ARBA00022741"/>
    </source>
</evidence>
<dbReference type="Pfam" id="PF12399">
    <property type="entry name" value="BCA_ABC_TP_C"/>
    <property type="match status" value="1"/>
</dbReference>
<dbReference type="HOGENOM" id="CLU_000604_1_2_14"/>
<dbReference type="FunFam" id="3.40.50.300:FF:000421">
    <property type="entry name" value="Branched-chain amino acid ABC transporter ATP-binding protein"/>
    <property type="match status" value="1"/>
</dbReference>
<dbReference type="GO" id="GO:1903805">
    <property type="term" value="P:L-valine import across plasma membrane"/>
    <property type="evidence" value="ECO:0007669"/>
    <property type="project" value="TreeGrafter"/>
</dbReference>
<dbReference type="PROSITE" id="PS50893">
    <property type="entry name" value="ABC_TRANSPORTER_2"/>
    <property type="match status" value="1"/>
</dbReference>
<reference evidence="6 7" key="1">
    <citation type="journal article" date="2013" name="J. Mol. Microbiol. Biotechnol.">
        <title>Analysis of the Complete Genomes of Acholeplasma brassicae , A. palmae and A. laidlawii and Their Comparison to the Obligate Parasites from ' Candidatus Phytoplasma'.</title>
        <authorList>
            <person name="Kube M."/>
            <person name="Siewert C."/>
            <person name="Migdoll A.M."/>
            <person name="Duduk B."/>
            <person name="Holz S."/>
            <person name="Rabus R."/>
            <person name="Seemuller E."/>
            <person name="Mitrovic J."/>
            <person name="Muller I."/>
            <person name="Buttner C."/>
            <person name="Reinhardt R."/>
        </authorList>
    </citation>
    <scope>NUCLEOTIDE SEQUENCE [LARGE SCALE GENOMIC DNA]</scope>
    <source>
        <strain evidence="7">0502</strain>
    </source>
</reference>
<keyword evidence="4" id="KW-0175">Coiled coil</keyword>
<dbReference type="GO" id="GO:0005886">
    <property type="term" value="C:plasma membrane"/>
    <property type="evidence" value="ECO:0007669"/>
    <property type="project" value="TreeGrafter"/>
</dbReference>
<feature type="coiled-coil region" evidence="4">
    <location>
        <begin position="9"/>
        <end position="102"/>
    </location>
</feature>
<dbReference type="InterPro" id="IPR051120">
    <property type="entry name" value="ABC_AA/LPS_Transport"/>
</dbReference>
<dbReference type="InterPro" id="IPR003439">
    <property type="entry name" value="ABC_transporter-like_ATP-bd"/>
</dbReference>
<keyword evidence="3 6" id="KW-0067">ATP-binding</keyword>
<dbReference type="Proteomes" id="UP000032737">
    <property type="component" value="Chromosome"/>
</dbReference>
<organism evidence="6 7">
    <name type="scientific">Acholeplasma brassicae</name>
    <dbReference type="NCBI Taxonomy" id="61635"/>
    <lineage>
        <taxon>Bacteria</taxon>
        <taxon>Bacillati</taxon>
        <taxon>Mycoplasmatota</taxon>
        <taxon>Mollicutes</taxon>
        <taxon>Acholeplasmatales</taxon>
        <taxon>Acholeplasmataceae</taxon>
        <taxon>Acholeplasma</taxon>
    </lineage>
</organism>
<dbReference type="InterPro" id="IPR003593">
    <property type="entry name" value="AAA+_ATPase"/>
</dbReference>
<protein>
    <submittedName>
        <fullName evidence="6">Putative branched-chain amino acid ABC transporter, ATP-binding component</fullName>
    </submittedName>
</protein>
<dbReference type="GO" id="GO:0005304">
    <property type="term" value="F:L-valine transmembrane transporter activity"/>
    <property type="evidence" value="ECO:0007669"/>
    <property type="project" value="TreeGrafter"/>
</dbReference>
<dbReference type="GO" id="GO:0015192">
    <property type="term" value="F:L-phenylalanine transmembrane transporter activity"/>
    <property type="evidence" value="ECO:0007669"/>
    <property type="project" value="TreeGrafter"/>
</dbReference>
<dbReference type="PANTHER" id="PTHR45772:SF7">
    <property type="entry name" value="AMINO ACID ABC TRANSPORTER ATP-BINDING PROTEIN"/>
    <property type="match status" value="1"/>
</dbReference>
<dbReference type="GO" id="GO:0005524">
    <property type="term" value="F:ATP binding"/>
    <property type="evidence" value="ECO:0007669"/>
    <property type="project" value="UniProtKB-KW"/>
</dbReference>
<dbReference type="RefSeq" id="WP_030004812.1">
    <property type="nucleotide sequence ID" value="NC_022549.1"/>
</dbReference>